<reference evidence="3 4" key="1">
    <citation type="submission" date="2019-03" db="EMBL/GenBank/DDBJ databases">
        <title>Genomic Encyclopedia of Type Strains, Phase III (KMG-III): the genomes of soil and plant-associated and newly described type strains.</title>
        <authorList>
            <person name="Whitman W."/>
        </authorList>
    </citation>
    <scope>NUCLEOTIDE SEQUENCE [LARGE SCALE GENOMIC DNA]</scope>
    <source>
        <strain evidence="3 4">VKM Ac-2527</strain>
    </source>
</reference>
<protein>
    <submittedName>
        <fullName evidence="3">Uncharacterized protein</fullName>
    </submittedName>
</protein>
<dbReference type="AlphaFoldDB" id="A0A4R6J755"/>
<evidence type="ECO:0000313" key="4">
    <source>
        <dbReference type="Proteomes" id="UP000295388"/>
    </source>
</evidence>
<evidence type="ECO:0000313" key="3">
    <source>
        <dbReference type="EMBL" id="TDO30206.1"/>
    </source>
</evidence>
<name>A0A4R6J755_9ACTN</name>
<gene>
    <name evidence="3" type="ORF">EV643_1395</name>
</gene>
<keyword evidence="4" id="KW-1185">Reference proteome</keyword>
<keyword evidence="2" id="KW-1133">Transmembrane helix</keyword>
<dbReference type="OrthoDB" id="3826406at2"/>
<keyword evidence="2" id="KW-0472">Membrane</keyword>
<keyword evidence="2" id="KW-0812">Transmembrane</keyword>
<evidence type="ECO:0000256" key="2">
    <source>
        <dbReference type="SAM" id="Phobius"/>
    </source>
</evidence>
<feature type="region of interest" description="Disordered" evidence="1">
    <location>
        <begin position="41"/>
        <end position="60"/>
    </location>
</feature>
<comment type="caution">
    <text evidence="3">The sequence shown here is derived from an EMBL/GenBank/DDBJ whole genome shotgun (WGS) entry which is preliminary data.</text>
</comment>
<accession>A0A4R6J755</accession>
<organism evidence="3 4">
    <name type="scientific">Kribbella caucasensis</name>
    <dbReference type="NCBI Taxonomy" id="2512215"/>
    <lineage>
        <taxon>Bacteria</taxon>
        <taxon>Bacillati</taxon>
        <taxon>Actinomycetota</taxon>
        <taxon>Actinomycetes</taxon>
        <taxon>Propionibacteriales</taxon>
        <taxon>Kribbellaceae</taxon>
        <taxon>Kribbella</taxon>
    </lineage>
</organism>
<evidence type="ECO:0000256" key="1">
    <source>
        <dbReference type="SAM" id="MobiDB-lite"/>
    </source>
</evidence>
<dbReference type="RefSeq" id="WP_133805679.1">
    <property type="nucleotide sequence ID" value="NZ_SNWQ01000039.1"/>
</dbReference>
<proteinExistence type="predicted"/>
<feature type="transmembrane region" description="Helical" evidence="2">
    <location>
        <begin position="9"/>
        <end position="30"/>
    </location>
</feature>
<dbReference type="EMBL" id="SNWQ01000039">
    <property type="protein sequence ID" value="TDO30206.1"/>
    <property type="molecule type" value="Genomic_DNA"/>
</dbReference>
<sequence length="205" mass="22719">MRQLLRSKLVYPIVILILLCVLILALLIRWQAPPSDSAIAQAAETPAGGEVSEESFGGLEAWTRPATTDPREFALAYSRAIWTYNTSVHGYYEWRDAVSVFADPTDPPEGPRIARSMLPYAEQWEQLKLHNGRAEVTSITADSTPELKVLERDPRAPAGWHGYVVRGTQTSVVDDQVSVAQRQVTVGVVCLPRCKFWSATAEGPR</sequence>
<dbReference type="Proteomes" id="UP000295388">
    <property type="component" value="Unassembled WGS sequence"/>
</dbReference>